<feature type="chain" id="PRO_5024353280" description="SbsA Ig-like domain-containing protein" evidence="2">
    <location>
        <begin position="20"/>
        <end position="535"/>
    </location>
</feature>
<dbReference type="AlphaFoldDB" id="A0A5R9KMG3"/>
<name>A0A5R9KMG3_9BACT</name>
<dbReference type="InterPro" id="IPR032812">
    <property type="entry name" value="SbsA_Ig"/>
</dbReference>
<organism evidence="4 5">
    <name type="scientific">Dyadobacter sediminis</name>
    <dbReference type="NCBI Taxonomy" id="1493691"/>
    <lineage>
        <taxon>Bacteria</taxon>
        <taxon>Pseudomonadati</taxon>
        <taxon>Bacteroidota</taxon>
        <taxon>Cytophagia</taxon>
        <taxon>Cytophagales</taxon>
        <taxon>Spirosomataceae</taxon>
        <taxon>Dyadobacter</taxon>
    </lineage>
</organism>
<evidence type="ECO:0000256" key="2">
    <source>
        <dbReference type="SAM" id="SignalP"/>
    </source>
</evidence>
<proteinExistence type="predicted"/>
<gene>
    <name evidence="4" type="ORF">FEM55_00755</name>
</gene>
<keyword evidence="1 2" id="KW-0732">Signal</keyword>
<dbReference type="OrthoDB" id="9809989at2"/>
<accession>A0A5R9KMG3</accession>
<sequence>MIRTLAIAIISLLIFGRCAQQVAPTGGKKDSIPPNLVESFPVNKTLNFKDKKIELFFDEYVVVDNINQKLIITPEADNPYTYKQNGMSISLTFKKQFEDSTTYTLNFGDAIKDYAEKNPAKNLKLVFSTGSTLDSGRVYGSVKDIRTNKPVFDALVGLYNVSDTLNVAKQKPYYFSRTDSSGTFSIENVQTRAYKMIAIDDKNRNMLYNAKDERLGFINETIQAGADSVAYQISMFLSDNTPLKIQRTLPRVNNYSVVFSKPIEKVGVTFMNKDTLPYLLENGTALKFFNVEPHPDSILVKLAATDSLGTVTDFEQKVAFQAQRGKERQKDPLVLTTIPEQNKPLTNEFAYQFVLDKPIKFLDDQKITLITDSLTHEPLHSFPYSWNVTHNILTVNAKSFAKDSIKWDLPKGSIISVEGDTLAKTLLKHPVLNEENYGQIKGAVLNADTSTRFIVELVDEQFKIFESVYTSPYTFRHVPQGKYMIRIIIDANRNKRWDTGELDKNRQPEAIYYLADKILLKSNFELNDINITIPK</sequence>
<comment type="caution">
    <text evidence="4">The sequence shown here is derived from an EMBL/GenBank/DDBJ whole genome shotgun (WGS) entry which is preliminary data.</text>
</comment>
<evidence type="ECO:0000259" key="3">
    <source>
        <dbReference type="Pfam" id="PF13205"/>
    </source>
</evidence>
<evidence type="ECO:0000256" key="1">
    <source>
        <dbReference type="ARBA" id="ARBA00022729"/>
    </source>
</evidence>
<evidence type="ECO:0000313" key="4">
    <source>
        <dbReference type="EMBL" id="TLU97417.1"/>
    </source>
</evidence>
<keyword evidence="5" id="KW-1185">Reference proteome</keyword>
<feature type="domain" description="SbsA Ig-like" evidence="3">
    <location>
        <begin position="30"/>
        <end position="129"/>
    </location>
</feature>
<protein>
    <recommendedName>
        <fullName evidence="3">SbsA Ig-like domain-containing protein</fullName>
    </recommendedName>
</protein>
<dbReference type="Pfam" id="PF13205">
    <property type="entry name" value="Big_5"/>
    <property type="match status" value="1"/>
</dbReference>
<feature type="signal peptide" evidence="2">
    <location>
        <begin position="1"/>
        <end position="19"/>
    </location>
</feature>
<reference evidence="4 5" key="1">
    <citation type="submission" date="2019-05" db="EMBL/GenBank/DDBJ databases">
        <authorList>
            <person name="Qu J.-H."/>
        </authorList>
    </citation>
    <scope>NUCLEOTIDE SEQUENCE [LARGE SCALE GENOMIC DNA]</scope>
    <source>
        <strain evidence="4 5">Z12</strain>
    </source>
</reference>
<dbReference type="EMBL" id="VCEI01000006">
    <property type="protein sequence ID" value="TLU97417.1"/>
    <property type="molecule type" value="Genomic_DNA"/>
</dbReference>
<evidence type="ECO:0000313" key="5">
    <source>
        <dbReference type="Proteomes" id="UP000309788"/>
    </source>
</evidence>
<dbReference type="RefSeq" id="WP_138279424.1">
    <property type="nucleotide sequence ID" value="NZ_BMGE01000013.1"/>
</dbReference>
<dbReference type="Proteomes" id="UP000309788">
    <property type="component" value="Unassembled WGS sequence"/>
</dbReference>